<dbReference type="InterPro" id="IPR032675">
    <property type="entry name" value="LRR_dom_sf"/>
</dbReference>
<keyword evidence="3" id="KW-0433">Leucine-rich repeat</keyword>
<evidence type="ECO:0000256" key="1">
    <source>
        <dbReference type="ARBA" id="ARBA00004479"/>
    </source>
</evidence>
<keyword evidence="7 12" id="KW-1133">Transmembrane helix</keyword>
<dbReference type="eggNOG" id="KOG0619">
    <property type="taxonomic scope" value="Eukaryota"/>
</dbReference>
<evidence type="ECO:0000256" key="4">
    <source>
        <dbReference type="ARBA" id="ARBA00022692"/>
    </source>
</evidence>
<keyword evidence="8 12" id="KW-0472">Membrane</keyword>
<evidence type="ECO:0000256" key="5">
    <source>
        <dbReference type="ARBA" id="ARBA00022729"/>
    </source>
</evidence>
<evidence type="ECO:0000313" key="13">
    <source>
        <dbReference type="EMBL" id="EEF36210.1"/>
    </source>
</evidence>
<dbReference type="PANTHER" id="PTHR48063:SF101">
    <property type="entry name" value="LRR RECEPTOR-LIKE SERINE_THREONINE-PROTEIN KINASE FLS2"/>
    <property type="match status" value="1"/>
</dbReference>
<feature type="transmembrane region" description="Helical" evidence="12">
    <location>
        <begin position="198"/>
        <end position="220"/>
    </location>
</feature>
<dbReference type="InterPro" id="IPR046956">
    <property type="entry name" value="RLP23-like"/>
</dbReference>
<dbReference type="InterPro" id="IPR001611">
    <property type="entry name" value="Leu-rich_rpt"/>
</dbReference>
<evidence type="ECO:0000256" key="3">
    <source>
        <dbReference type="ARBA" id="ARBA00022614"/>
    </source>
</evidence>
<keyword evidence="14" id="KW-1185">Reference proteome</keyword>
<evidence type="ECO:0000256" key="12">
    <source>
        <dbReference type="SAM" id="Phobius"/>
    </source>
</evidence>
<dbReference type="InParanoid" id="B9SJG5"/>
<keyword evidence="10" id="KW-0325">Glycoprotein</keyword>
<dbReference type="PANTHER" id="PTHR48063">
    <property type="entry name" value="LRR RECEPTOR-LIKE KINASE"/>
    <property type="match status" value="1"/>
</dbReference>
<name>B9SJG5_RICCO</name>
<gene>
    <name evidence="13" type="ORF">RCOM_0137160</name>
</gene>
<dbReference type="Proteomes" id="UP000008311">
    <property type="component" value="Unassembled WGS sequence"/>
</dbReference>
<feature type="compositionally biased region" description="Polar residues" evidence="11">
    <location>
        <begin position="172"/>
        <end position="188"/>
    </location>
</feature>
<dbReference type="PROSITE" id="PS51450">
    <property type="entry name" value="LRR"/>
    <property type="match status" value="1"/>
</dbReference>
<evidence type="ECO:0000256" key="6">
    <source>
        <dbReference type="ARBA" id="ARBA00022737"/>
    </source>
</evidence>
<evidence type="ECO:0000256" key="2">
    <source>
        <dbReference type="ARBA" id="ARBA00009592"/>
    </source>
</evidence>
<dbReference type="Gene3D" id="3.80.10.10">
    <property type="entry name" value="Ribonuclease Inhibitor"/>
    <property type="match status" value="1"/>
</dbReference>
<dbReference type="EMBL" id="EQ973985">
    <property type="protein sequence ID" value="EEF36210.1"/>
    <property type="molecule type" value="Genomic_DNA"/>
</dbReference>
<comment type="subcellular location">
    <subcellularLocation>
        <location evidence="1">Membrane</location>
        <topology evidence="1">Single-pass type I membrane protein</topology>
    </subcellularLocation>
</comment>
<sequence length="256" mass="28973">MTDRNPIGTIRHNYLLIENGLTLYFMGATELYIDKALVIWKGMKYICKKNLARFRIIDLSSNKIEGEIPRELSSLSELNQLNLSNNKLSDIIPEEIGCLKQLESLDLSQNQLSGKLPSSMAGLNFLNTLNLSYNDLSGRIPSSNQLQSFSASVFIGNHALCGLPLTQKCPEESTTQAPKSSTDSQQNQEDGDNEFRRWLYAGMGLGFIVGFWGVSCTLLLKRSWRHAYFQLLDKLADRLYVTLAVYRRRLQQKSHS</sequence>
<organism evidence="13 14">
    <name type="scientific">Ricinus communis</name>
    <name type="common">Castor bean</name>
    <dbReference type="NCBI Taxonomy" id="3988"/>
    <lineage>
        <taxon>Eukaryota</taxon>
        <taxon>Viridiplantae</taxon>
        <taxon>Streptophyta</taxon>
        <taxon>Embryophyta</taxon>
        <taxon>Tracheophyta</taxon>
        <taxon>Spermatophyta</taxon>
        <taxon>Magnoliopsida</taxon>
        <taxon>eudicotyledons</taxon>
        <taxon>Gunneridae</taxon>
        <taxon>Pentapetalae</taxon>
        <taxon>rosids</taxon>
        <taxon>fabids</taxon>
        <taxon>Malpighiales</taxon>
        <taxon>Euphorbiaceae</taxon>
        <taxon>Acalyphoideae</taxon>
        <taxon>Acalypheae</taxon>
        <taxon>Ricinus</taxon>
    </lineage>
</organism>
<comment type="similarity">
    <text evidence="2">Belongs to the RLP family.</text>
</comment>
<dbReference type="GO" id="GO:0016301">
    <property type="term" value="F:kinase activity"/>
    <property type="evidence" value="ECO:0007669"/>
    <property type="project" value="UniProtKB-KW"/>
</dbReference>
<reference evidence="14" key="1">
    <citation type="journal article" date="2010" name="Nat. Biotechnol.">
        <title>Draft genome sequence of the oilseed species Ricinus communis.</title>
        <authorList>
            <person name="Chan A.P."/>
            <person name="Crabtree J."/>
            <person name="Zhao Q."/>
            <person name="Lorenzi H."/>
            <person name="Orvis J."/>
            <person name="Puiu D."/>
            <person name="Melake-Berhan A."/>
            <person name="Jones K.M."/>
            <person name="Redman J."/>
            <person name="Chen G."/>
            <person name="Cahoon E.B."/>
            <person name="Gedil M."/>
            <person name="Stanke M."/>
            <person name="Haas B.J."/>
            <person name="Wortman J.R."/>
            <person name="Fraser-Liggett C.M."/>
            <person name="Ravel J."/>
            <person name="Rabinowicz P.D."/>
        </authorList>
    </citation>
    <scope>NUCLEOTIDE SEQUENCE [LARGE SCALE GENOMIC DNA]</scope>
    <source>
        <strain evidence="14">cv. Hale</strain>
    </source>
</reference>
<evidence type="ECO:0000313" key="14">
    <source>
        <dbReference type="Proteomes" id="UP000008311"/>
    </source>
</evidence>
<keyword evidence="13" id="KW-0808">Transferase</keyword>
<dbReference type="SUPFAM" id="SSF52058">
    <property type="entry name" value="L domain-like"/>
    <property type="match status" value="1"/>
</dbReference>
<dbReference type="AlphaFoldDB" id="B9SJG5"/>
<evidence type="ECO:0000256" key="8">
    <source>
        <dbReference type="ARBA" id="ARBA00023136"/>
    </source>
</evidence>
<dbReference type="GO" id="GO:0016020">
    <property type="term" value="C:membrane"/>
    <property type="evidence" value="ECO:0007669"/>
    <property type="project" value="UniProtKB-SubCell"/>
</dbReference>
<keyword evidence="13" id="KW-0418">Kinase</keyword>
<evidence type="ECO:0000256" key="9">
    <source>
        <dbReference type="ARBA" id="ARBA00023170"/>
    </source>
</evidence>
<keyword evidence="9" id="KW-0675">Receptor</keyword>
<dbReference type="FunFam" id="3.80.10.10:FF:000111">
    <property type="entry name" value="LRR receptor-like serine/threonine-protein kinase ERECTA"/>
    <property type="match status" value="1"/>
</dbReference>
<evidence type="ECO:0000256" key="7">
    <source>
        <dbReference type="ARBA" id="ARBA00022989"/>
    </source>
</evidence>
<feature type="region of interest" description="Disordered" evidence="11">
    <location>
        <begin position="171"/>
        <end position="190"/>
    </location>
</feature>
<dbReference type="PRINTS" id="PR00019">
    <property type="entry name" value="LEURICHRPT"/>
</dbReference>
<dbReference type="STRING" id="3988.B9SJG5"/>
<proteinExistence type="inferred from homology"/>
<keyword evidence="4 12" id="KW-0812">Transmembrane</keyword>
<keyword evidence="5" id="KW-0732">Signal</keyword>
<keyword evidence="6" id="KW-0677">Repeat</keyword>
<dbReference type="Pfam" id="PF00560">
    <property type="entry name" value="LRR_1"/>
    <property type="match status" value="4"/>
</dbReference>
<accession>B9SJG5</accession>
<evidence type="ECO:0000256" key="10">
    <source>
        <dbReference type="ARBA" id="ARBA00023180"/>
    </source>
</evidence>
<protein>
    <submittedName>
        <fullName evidence="13">Serine-threonine protein kinase, plant-type, putative</fullName>
    </submittedName>
</protein>
<evidence type="ECO:0000256" key="11">
    <source>
        <dbReference type="SAM" id="MobiDB-lite"/>
    </source>
</evidence>